<evidence type="ECO:0000313" key="2">
    <source>
        <dbReference type="Proteomes" id="UP001177120"/>
    </source>
</evidence>
<keyword evidence="2" id="KW-1185">Reference proteome</keyword>
<dbReference type="RefSeq" id="WP_205492648.1">
    <property type="nucleotide sequence ID" value="NZ_JAFHAP010000004.1"/>
</dbReference>
<dbReference type="InterPro" id="IPR019618">
    <property type="entry name" value="Spore_germination_GerPA"/>
</dbReference>
<protein>
    <submittedName>
        <fullName evidence="1">Spore germination protein</fullName>
    </submittedName>
</protein>
<accession>A0ABS2WG29</accession>
<dbReference type="Pfam" id="PF10676">
    <property type="entry name" value="gerPA"/>
    <property type="match status" value="1"/>
</dbReference>
<proteinExistence type="predicted"/>
<sequence length="69" mass="7387">MIIKLGVLKVNAVTTTSSITVGTHLTYYPFSLQKNNVGTSTTGDHAVIRTANPIVDPDVNDHPVLIQQA</sequence>
<dbReference type="Proteomes" id="UP001177120">
    <property type="component" value="Unassembled WGS sequence"/>
</dbReference>
<evidence type="ECO:0000313" key="1">
    <source>
        <dbReference type="EMBL" id="MBN2908497.1"/>
    </source>
</evidence>
<dbReference type="EMBL" id="JAFHAP010000004">
    <property type="protein sequence ID" value="MBN2908497.1"/>
    <property type="molecule type" value="Genomic_DNA"/>
</dbReference>
<reference evidence="1" key="1">
    <citation type="journal article" date="2024" name="Int. J. Syst. Evol. Microbiol.">
        <title>Polycladomyces zharkentensis sp. nov., a novel thermophilic cellulose- and starch-degrading member of the Bacillota from a geothermal aquifer in Kazakhstan.</title>
        <authorList>
            <person name="Mashzhan A."/>
            <person name="Kistaubayeva A."/>
            <person name="Javier-Lopez R."/>
            <person name="Bissenova U."/>
            <person name="Bissenbay A."/>
            <person name="Birkeland N.K."/>
        </authorList>
    </citation>
    <scope>NUCLEOTIDE SEQUENCE</scope>
    <source>
        <strain evidence="1">ZKZ2T</strain>
    </source>
</reference>
<comment type="caution">
    <text evidence="1">The sequence shown here is derived from an EMBL/GenBank/DDBJ whole genome shotgun (WGS) entry which is preliminary data.</text>
</comment>
<gene>
    <name evidence="1" type="ORF">JQC72_03060</name>
</gene>
<organism evidence="1 2">
    <name type="scientific">Polycladomyces zharkentensis</name>
    <dbReference type="NCBI Taxonomy" id="2807616"/>
    <lineage>
        <taxon>Bacteria</taxon>
        <taxon>Bacillati</taxon>
        <taxon>Bacillota</taxon>
        <taxon>Bacilli</taxon>
        <taxon>Bacillales</taxon>
        <taxon>Thermoactinomycetaceae</taxon>
        <taxon>Polycladomyces</taxon>
    </lineage>
</organism>
<name>A0ABS2WG29_9BACL</name>